<organism evidence="1 2">
    <name type="scientific">Thermosulfuriphilus ammonigenes</name>
    <dbReference type="NCBI Taxonomy" id="1936021"/>
    <lineage>
        <taxon>Bacteria</taxon>
        <taxon>Pseudomonadati</taxon>
        <taxon>Thermodesulfobacteriota</taxon>
        <taxon>Thermodesulfobacteria</taxon>
        <taxon>Thermodesulfobacteriales</taxon>
        <taxon>Thermodesulfobacteriaceae</taxon>
        <taxon>Thermosulfuriphilus</taxon>
    </lineage>
</organism>
<evidence type="ECO:0000313" key="2">
    <source>
        <dbReference type="Proteomes" id="UP000502179"/>
    </source>
</evidence>
<dbReference type="RefSeq" id="WP_166031807.1">
    <property type="nucleotide sequence ID" value="NZ_CP048877.1"/>
</dbReference>
<name>A0A6G7PV83_9BACT</name>
<dbReference type="Proteomes" id="UP000502179">
    <property type="component" value="Chromosome"/>
</dbReference>
<keyword evidence="2" id="KW-1185">Reference proteome</keyword>
<gene>
    <name evidence="1" type="ORF">G4V39_04545</name>
</gene>
<reference evidence="1 2" key="1">
    <citation type="submission" date="2020-02" db="EMBL/GenBank/DDBJ databases">
        <title>Genome analysis of Thermosulfuriphilus ammonigenes ST65T, an anaerobic thermophilic chemolithoautotrophic bacterium isolated from a deep-sea hydrothermal vent.</title>
        <authorList>
            <person name="Slobodkina G."/>
            <person name="Allioux M."/>
            <person name="Merkel A."/>
            <person name="Alain K."/>
            <person name="Jebbar M."/>
            <person name="Slobodkin A."/>
        </authorList>
    </citation>
    <scope>NUCLEOTIDE SEQUENCE [LARGE SCALE GENOMIC DNA]</scope>
    <source>
        <strain evidence="1 2">ST65</strain>
    </source>
</reference>
<dbReference type="AlphaFoldDB" id="A0A6G7PV83"/>
<dbReference type="KEGG" id="tav:G4V39_04545"/>
<dbReference type="EMBL" id="CP048877">
    <property type="protein sequence ID" value="QIJ71589.1"/>
    <property type="molecule type" value="Genomic_DNA"/>
</dbReference>
<accession>A0A6G7PV83</accession>
<protein>
    <submittedName>
        <fullName evidence="1">Uncharacterized protein</fullName>
    </submittedName>
</protein>
<sequence>MNNKNNRKKKIVIFIGAGFSTALTRGDKAPIGLEYLPTLQEFTDLMLEFLKKSVSKLNEEYTPFSKDVILQTIDILEQYESIYKRGKI</sequence>
<proteinExistence type="predicted"/>
<evidence type="ECO:0000313" key="1">
    <source>
        <dbReference type="EMBL" id="QIJ71589.1"/>
    </source>
</evidence>